<reference evidence="5" key="1">
    <citation type="submission" date="2020-06" db="EMBL/GenBank/DDBJ databases">
        <authorList>
            <person name="Li T."/>
            <person name="Hu X."/>
            <person name="Zhang T."/>
            <person name="Song X."/>
            <person name="Zhang H."/>
            <person name="Dai N."/>
            <person name="Sheng W."/>
            <person name="Hou X."/>
            <person name="Wei L."/>
        </authorList>
    </citation>
    <scope>NUCLEOTIDE SEQUENCE</scope>
    <source>
        <strain evidence="5">G01</strain>
        <tissue evidence="5">Leaf</tissue>
    </source>
</reference>
<dbReference type="Pfam" id="PF06584">
    <property type="entry name" value="DIRP"/>
    <property type="match status" value="1"/>
</dbReference>
<dbReference type="GO" id="GO:0006351">
    <property type="term" value="P:DNA-templated transcription"/>
    <property type="evidence" value="ECO:0007669"/>
    <property type="project" value="InterPro"/>
</dbReference>
<feature type="region of interest" description="Disordered" evidence="3">
    <location>
        <begin position="48"/>
        <end position="86"/>
    </location>
</feature>
<dbReference type="GO" id="GO:0005654">
    <property type="term" value="C:nucleoplasm"/>
    <property type="evidence" value="ECO:0007669"/>
    <property type="project" value="TreeGrafter"/>
</dbReference>
<name>A0AAW2JM66_9LAMI</name>
<proteinExistence type="predicted"/>
<feature type="compositionally biased region" description="Basic residues" evidence="3">
    <location>
        <begin position="63"/>
        <end position="74"/>
    </location>
</feature>
<reference evidence="5" key="2">
    <citation type="journal article" date="2024" name="Plant">
        <title>Genomic evolution and insights into agronomic trait innovations of Sesamum species.</title>
        <authorList>
            <person name="Miao H."/>
            <person name="Wang L."/>
            <person name="Qu L."/>
            <person name="Liu H."/>
            <person name="Sun Y."/>
            <person name="Le M."/>
            <person name="Wang Q."/>
            <person name="Wei S."/>
            <person name="Zheng Y."/>
            <person name="Lin W."/>
            <person name="Duan Y."/>
            <person name="Cao H."/>
            <person name="Xiong S."/>
            <person name="Wang X."/>
            <person name="Wei L."/>
            <person name="Li C."/>
            <person name="Ma Q."/>
            <person name="Ju M."/>
            <person name="Zhao R."/>
            <person name="Li G."/>
            <person name="Mu C."/>
            <person name="Tian Q."/>
            <person name="Mei H."/>
            <person name="Zhang T."/>
            <person name="Gao T."/>
            <person name="Zhang H."/>
        </authorList>
    </citation>
    <scope>NUCLEOTIDE SEQUENCE</scope>
    <source>
        <strain evidence="5">G01</strain>
    </source>
</reference>
<feature type="region of interest" description="Disordered" evidence="3">
    <location>
        <begin position="100"/>
        <end position="178"/>
    </location>
</feature>
<evidence type="ECO:0000259" key="4">
    <source>
        <dbReference type="SMART" id="SM01135"/>
    </source>
</evidence>
<dbReference type="InterPro" id="IPR010561">
    <property type="entry name" value="LIN-9/ALY1"/>
</dbReference>
<dbReference type="GO" id="GO:0003677">
    <property type="term" value="F:DNA binding"/>
    <property type="evidence" value="ECO:0007669"/>
    <property type="project" value="TreeGrafter"/>
</dbReference>
<dbReference type="EMBL" id="JACGWK010000698">
    <property type="protein sequence ID" value="KAL0295468.1"/>
    <property type="molecule type" value="Genomic_DNA"/>
</dbReference>
<dbReference type="InterPro" id="IPR033471">
    <property type="entry name" value="DIRP"/>
</dbReference>
<evidence type="ECO:0000256" key="1">
    <source>
        <dbReference type="ARBA" id="ARBA00004123"/>
    </source>
</evidence>
<comment type="caution">
    <text evidence="5">The sequence shown here is derived from an EMBL/GenBank/DDBJ whole genome shotgun (WGS) entry which is preliminary data.</text>
</comment>
<feature type="non-terminal residue" evidence="5">
    <location>
        <position position="1"/>
    </location>
</feature>
<dbReference type="GO" id="GO:0051726">
    <property type="term" value="P:regulation of cell cycle"/>
    <property type="evidence" value="ECO:0007669"/>
    <property type="project" value="TreeGrafter"/>
</dbReference>
<gene>
    <name evidence="5" type="ORF">Sangu_3198200</name>
</gene>
<dbReference type="GO" id="GO:0017053">
    <property type="term" value="C:transcription repressor complex"/>
    <property type="evidence" value="ECO:0007669"/>
    <property type="project" value="InterPro"/>
</dbReference>
<feature type="compositionally biased region" description="Basic and acidic residues" evidence="3">
    <location>
        <begin position="129"/>
        <end position="139"/>
    </location>
</feature>
<evidence type="ECO:0000256" key="2">
    <source>
        <dbReference type="ARBA" id="ARBA00023242"/>
    </source>
</evidence>
<dbReference type="PANTHER" id="PTHR21689">
    <property type="entry name" value="LIN-9"/>
    <property type="match status" value="1"/>
</dbReference>
<sequence>IKIHLIFLDEAPAFEALQTLADLSLMMPTENEDDPILQFKDEGEDNLNELVSSENPPLNQQKEKRRSSGIRTKGHQSISICEVASSKASKPGKASVLDISSIPEENQDPHQSISKTTRKKQKMQMPKIQKTEAHSDVHLSESPGVEAGDVGKKLMINKKSSQSGSPNLMKNSENSSTFDLRKEASDSAQSAVQVPVVNQKKLSNCLSNPNLRRWCTYEWFYSAIDYPWFAKREFVEYLYHVGLGHVPRLTRVEGKKSSSLGKPRRFSEQFLKEEKEKLNQYRDSVRKHYTELREGVREGLPTDLARPLSVGQRVIAIHPKTREIHDGSVLTVDHARCRVQFDRHELGVEFVMDIDCMPLNPFENMPALLGAQPIAVDKFFEKFQ</sequence>
<feature type="domain" description="DIRP" evidence="4">
    <location>
        <begin position="220"/>
        <end position="320"/>
    </location>
</feature>
<dbReference type="PANTHER" id="PTHR21689:SF2">
    <property type="entry name" value="PROTEIN LIN-9 HOMOLOG"/>
    <property type="match status" value="1"/>
</dbReference>
<keyword evidence="2" id="KW-0539">Nucleus</keyword>
<feature type="compositionally biased region" description="Polar residues" evidence="3">
    <location>
        <begin position="158"/>
        <end position="178"/>
    </location>
</feature>
<dbReference type="AlphaFoldDB" id="A0AAW2JM66"/>
<comment type="subcellular location">
    <subcellularLocation>
        <location evidence="1">Nucleus</location>
    </subcellularLocation>
</comment>
<evidence type="ECO:0000256" key="3">
    <source>
        <dbReference type="SAM" id="MobiDB-lite"/>
    </source>
</evidence>
<feature type="compositionally biased region" description="Polar residues" evidence="3">
    <location>
        <begin position="49"/>
        <end position="60"/>
    </location>
</feature>
<organism evidence="5">
    <name type="scientific">Sesamum angustifolium</name>
    <dbReference type="NCBI Taxonomy" id="2727405"/>
    <lineage>
        <taxon>Eukaryota</taxon>
        <taxon>Viridiplantae</taxon>
        <taxon>Streptophyta</taxon>
        <taxon>Embryophyta</taxon>
        <taxon>Tracheophyta</taxon>
        <taxon>Spermatophyta</taxon>
        <taxon>Magnoliopsida</taxon>
        <taxon>eudicotyledons</taxon>
        <taxon>Gunneridae</taxon>
        <taxon>Pentapetalae</taxon>
        <taxon>asterids</taxon>
        <taxon>lamiids</taxon>
        <taxon>Lamiales</taxon>
        <taxon>Pedaliaceae</taxon>
        <taxon>Sesamum</taxon>
    </lineage>
</organism>
<protein>
    <submittedName>
        <fullName evidence="5">Protein ALWAYS EARLY 3</fullName>
    </submittedName>
</protein>
<evidence type="ECO:0000313" key="5">
    <source>
        <dbReference type="EMBL" id="KAL0295468.1"/>
    </source>
</evidence>
<dbReference type="GO" id="GO:0006357">
    <property type="term" value="P:regulation of transcription by RNA polymerase II"/>
    <property type="evidence" value="ECO:0007669"/>
    <property type="project" value="TreeGrafter"/>
</dbReference>
<dbReference type="SMART" id="SM01135">
    <property type="entry name" value="DIRP"/>
    <property type="match status" value="1"/>
</dbReference>
<accession>A0AAW2JM66</accession>